<dbReference type="AlphaFoldDB" id="A0A438NK45"/>
<feature type="region of interest" description="Disordered" evidence="8">
    <location>
        <begin position="150"/>
        <end position="186"/>
    </location>
</feature>
<evidence type="ECO:0000256" key="3">
    <source>
        <dbReference type="ARBA" id="ARBA00022664"/>
    </source>
</evidence>
<feature type="compositionally biased region" description="Basic and acidic residues" evidence="8">
    <location>
        <begin position="162"/>
        <end position="172"/>
    </location>
</feature>
<evidence type="ECO:0000313" key="11">
    <source>
        <dbReference type="Proteomes" id="UP000288859"/>
    </source>
</evidence>
<keyword evidence="4 7" id="KW-0747">Spliceosome</keyword>
<dbReference type="GO" id="GO:0005681">
    <property type="term" value="C:spliceosomal complex"/>
    <property type="evidence" value="ECO:0007669"/>
    <property type="project" value="UniProtKB-UniRule"/>
</dbReference>
<protein>
    <recommendedName>
        <fullName evidence="7">Pre-mRNA-splicing factor SLU7</fullName>
    </recommendedName>
</protein>
<feature type="compositionally biased region" description="Polar residues" evidence="8">
    <location>
        <begin position="210"/>
        <end position="219"/>
    </location>
</feature>
<keyword evidence="3 7" id="KW-0507">mRNA processing</keyword>
<organism evidence="10 11">
    <name type="scientific">Exophiala mesophila</name>
    <name type="common">Black yeast-like fungus</name>
    <dbReference type="NCBI Taxonomy" id="212818"/>
    <lineage>
        <taxon>Eukaryota</taxon>
        <taxon>Fungi</taxon>
        <taxon>Dikarya</taxon>
        <taxon>Ascomycota</taxon>
        <taxon>Pezizomycotina</taxon>
        <taxon>Eurotiomycetes</taxon>
        <taxon>Chaetothyriomycetidae</taxon>
        <taxon>Chaetothyriales</taxon>
        <taxon>Herpotrichiellaceae</taxon>
        <taxon>Exophiala</taxon>
    </lineage>
</organism>
<dbReference type="PANTHER" id="PTHR12942:SF2">
    <property type="entry name" value="PRE-MRNA-SPLICING FACTOR SLU7"/>
    <property type="match status" value="1"/>
</dbReference>
<feature type="compositionally biased region" description="Basic and acidic residues" evidence="8">
    <location>
        <begin position="446"/>
        <end position="456"/>
    </location>
</feature>
<keyword evidence="5 7" id="KW-0508">mRNA splicing</keyword>
<evidence type="ECO:0000256" key="6">
    <source>
        <dbReference type="ARBA" id="ARBA00023242"/>
    </source>
</evidence>
<feature type="region of interest" description="Disordered" evidence="8">
    <location>
        <begin position="423"/>
        <end position="519"/>
    </location>
</feature>
<reference evidence="10 11" key="1">
    <citation type="submission" date="2017-03" db="EMBL/GenBank/DDBJ databases">
        <title>Genomes of endolithic fungi from Antarctica.</title>
        <authorList>
            <person name="Coleine C."/>
            <person name="Masonjones S."/>
            <person name="Stajich J.E."/>
        </authorList>
    </citation>
    <scope>NUCLEOTIDE SEQUENCE [LARGE SCALE GENOMIC DNA]</scope>
    <source>
        <strain evidence="10 11">CCFEE 6314</strain>
    </source>
</reference>
<dbReference type="Proteomes" id="UP000288859">
    <property type="component" value="Unassembled WGS sequence"/>
</dbReference>
<feature type="compositionally biased region" description="Low complexity" evidence="8">
    <location>
        <begin position="311"/>
        <end position="330"/>
    </location>
</feature>
<dbReference type="GO" id="GO:0030628">
    <property type="term" value="F:pre-mRNA 3'-splice site binding"/>
    <property type="evidence" value="ECO:0007669"/>
    <property type="project" value="UniProtKB-UniRule"/>
</dbReference>
<evidence type="ECO:0000256" key="1">
    <source>
        <dbReference type="ARBA" id="ARBA00004123"/>
    </source>
</evidence>
<evidence type="ECO:0000259" key="9">
    <source>
        <dbReference type="Pfam" id="PF11708"/>
    </source>
</evidence>
<comment type="subcellular location">
    <subcellularLocation>
        <location evidence="1 7">Nucleus</location>
    </subcellularLocation>
</comment>
<feature type="domain" description="Pre-mRNA-splicing factor SLU7" evidence="9">
    <location>
        <begin position="118"/>
        <end position="386"/>
    </location>
</feature>
<proteinExistence type="inferred from homology"/>
<sequence>MSNNKPPPTGPDLSRNEYIPSFISKRPFWAEGISSSDADYLEHQRLQSVNKDTLDKAKWYDRGKKVGPAATKFRKGACENCGAMTHKTKECLSRPRKQGARWTGKDIQADEHIETVKLGFDAKRDRWNGYDNREYDAVVQEYEELETMKRTAATDGTITGESDAKYGEETDMGRSQPTSTRQLRLREDTAKYLVNLDLDSAKYDPKTRTMDTSSQSLSNAAEGDPSIAEENFIRPSTDDSSAFTQAQKYAWETQEGALSSNTTGSMTKKLHLQANPTEGEILHKKQTAEAEAKKAAARKALLDKYGGSEHLLSSSTSSPSLSSPSTNPNSISHRKPPPKVISSDRYVEYDESGRVKPRAGETARPKARSKYAEDIMTNNHTSVWGSWWRDFTWGYKCCHSTVKNSYCTGEEGKRAWEETEKLRLGTGLEEEGEDGWDQDEGEKEDETLREKGRDGENDGEAETDTNKARSKDPKSKAKKRTLQELQSGITEEELESYKRNRLAADDPMAKMLGRDELVS</sequence>
<gene>
    <name evidence="10" type="ORF">B0A52_00451</name>
</gene>
<dbReference type="OrthoDB" id="249612at2759"/>
<evidence type="ECO:0000313" key="10">
    <source>
        <dbReference type="EMBL" id="RVX76094.1"/>
    </source>
</evidence>
<comment type="function">
    <text evidence="7">Involved in pre-mRNA splicing.</text>
</comment>
<evidence type="ECO:0000256" key="2">
    <source>
        <dbReference type="ARBA" id="ARBA00007203"/>
    </source>
</evidence>
<evidence type="ECO:0000256" key="8">
    <source>
        <dbReference type="SAM" id="MobiDB-lite"/>
    </source>
</evidence>
<dbReference type="EMBL" id="NAJM01000001">
    <property type="protein sequence ID" value="RVX76094.1"/>
    <property type="molecule type" value="Genomic_DNA"/>
</dbReference>
<accession>A0A438NK45</accession>
<dbReference type="Pfam" id="PF11708">
    <property type="entry name" value="Slu7"/>
    <property type="match status" value="1"/>
</dbReference>
<dbReference type="GO" id="GO:0000398">
    <property type="term" value="P:mRNA splicing, via spliceosome"/>
    <property type="evidence" value="ECO:0007669"/>
    <property type="project" value="UniProtKB-UniRule"/>
</dbReference>
<feature type="compositionally biased region" description="Polar residues" evidence="8">
    <location>
        <begin position="173"/>
        <end position="182"/>
    </location>
</feature>
<feature type="compositionally biased region" description="Acidic residues" evidence="8">
    <location>
        <begin position="428"/>
        <end position="445"/>
    </location>
</feature>
<dbReference type="InterPro" id="IPR021715">
    <property type="entry name" value="Slu7_dom"/>
</dbReference>
<feature type="compositionally biased region" description="Basic and acidic residues" evidence="8">
    <location>
        <begin position="345"/>
        <end position="364"/>
    </location>
</feature>
<feature type="compositionally biased region" description="Basic and acidic residues" evidence="8">
    <location>
        <begin position="464"/>
        <end position="475"/>
    </location>
</feature>
<feature type="region of interest" description="Disordered" evidence="8">
    <location>
        <begin position="203"/>
        <end position="225"/>
    </location>
</feature>
<dbReference type="PANTHER" id="PTHR12942">
    <property type="entry name" value="STEP II SPLICING FACTOR SLU7"/>
    <property type="match status" value="1"/>
</dbReference>
<comment type="similarity">
    <text evidence="2 7">Belongs to the SLU7 family.</text>
</comment>
<evidence type="ECO:0000256" key="7">
    <source>
        <dbReference type="RuleBase" id="RU367071"/>
    </source>
</evidence>
<name>A0A438NK45_EXOME</name>
<dbReference type="VEuPathDB" id="FungiDB:PV10_01566"/>
<feature type="region of interest" description="Disordered" evidence="8">
    <location>
        <begin position="309"/>
        <end position="368"/>
    </location>
</feature>
<feature type="compositionally biased region" description="Basic and acidic residues" evidence="8">
    <location>
        <begin position="495"/>
        <end position="519"/>
    </location>
</feature>
<comment type="subunit">
    <text evidence="7">Associated with the spliceosome.</text>
</comment>
<dbReference type="InterPro" id="IPR039974">
    <property type="entry name" value="Splicing_factor_SLU7"/>
</dbReference>
<evidence type="ECO:0000256" key="5">
    <source>
        <dbReference type="ARBA" id="ARBA00023187"/>
    </source>
</evidence>
<evidence type="ECO:0000256" key="4">
    <source>
        <dbReference type="ARBA" id="ARBA00022728"/>
    </source>
</evidence>
<comment type="caution">
    <text evidence="10">The sequence shown here is derived from an EMBL/GenBank/DDBJ whole genome shotgun (WGS) entry which is preliminary data.</text>
</comment>
<keyword evidence="6 7" id="KW-0539">Nucleus</keyword>